<dbReference type="InterPro" id="IPR003439">
    <property type="entry name" value="ABC_transporter-like_ATP-bd"/>
</dbReference>
<feature type="domain" description="ABC transporter" evidence="7">
    <location>
        <begin position="3"/>
        <end position="246"/>
    </location>
</feature>
<dbReference type="OrthoDB" id="9802264at2"/>
<evidence type="ECO:0000256" key="3">
    <source>
        <dbReference type="ARBA" id="ARBA00022741"/>
    </source>
</evidence>
<keyword evidence="3" id="KW-0547">Nucleotide-binding</keyword>
<keyword evidence="2" id="KW-1003">Cell membrane</keyword>
<dbReference type="InterPro" id="IPR003593">
    <property type="entry name" value="AAA+_ATPase"/>
</dbReference>
<dbReference type="EMBL" id="QJKC01000012">
    <property type="protein sequence ID" value="PXX44687.1"/>
    <property type="molecule type" value="Genomic_DNA"/>
</dbReference>
<dbReference type="PROSITE" id="PS00211">
    <property type="entry name" value="ABC_TRANSPORTER_1"/>
    <property type="match status" value="1"/>
</dbReference>
<evidence type="ECO:0000256" key="2">
    <source>
        <dbReference type="ARBA" id="ARBA00022475"/>
    </source>
</evidence>
<evidence type="ECO:0000256" key="6">
    <source>
        <dbReference type="ARBA" id="ARBA00023136"/>
    </source>
</evidence>
<keyword evidence="4 8" id="KW-0067">ATP-binding</keyword>
<gene>
    <name evidence="8" type="ORF">DFR38_112115</name>
</gene>
<comment type="caution">
    <text evidence="8">The sequence shown here is derived from an EMBL/GenBank/DDBJ whole genome shotgun (WGS) entry which is preliminary data.</text>
</comment>
<dbReference type="SUPFAM" id="SSF52540">
    <property type="entry name" value="P-loop containing nucleoside triphosphate hydrolases"/>
    <property type="match status" value="1"/>
</dbReference>
<dbReference type="GO" id="GO:0005524">
    <property type="term" value="F:ATP binding"/>
    <property type="evidence" value="ECO:0007669"/>
    <property type="project" value="UniProtKB-KW"/>
</dbReference>
<dbReference type="InterPro" id="IPR017871">
    <property type="entry name" value="ABC_transporter-like_CS"/>
</dbReference>
<dbReference type="PROSITE" id="PS50893">
    <property type="entry name" value="ABC_TRANSPORTER_2"/>
    <property type="match status" value="1"/>
</dbReference>
<dbReference type="InterPro" id="IPR050086">
    <property type="entry name" value="MetN_ABC_transporter-like"/>
</dbReference>
<name>A0A318JLG3_9NEIS</name>
<dbReference type="SMART" id="SM00382">
    <property type="entry name" value="AAA"/>
    <property type="match status" value="1"/>
</dbReference>
<dbReference type="PANTHER" id="PTHR43166">
    <property type="entry name" value="AMINO ACID IMPORT ATP-BINDING PROTEIN"/>
    <property type="match status" value="1"/>
</dbReference>
<dbReference type="PANTHER" id="PTHR43166:SF6">
    <property type="entry name" value="PHOSPHONATES IMPORT ATP-BINDING PROTEIN PHNC"/>
    <property type="match status" value="1"/>
</dbReference>
<dbReference type="InterPro" id="IPR027417">
    <property type="entry name" value="P-loop_NTPase"/>
</dbReference>
<accession>A0A318JLG3</accession>
<dbReference type="AlphaFoldDB" id="A0A318JLG3"/>
<evidence type="ECO:0000259" key="7">
    <source>
        <dbReference type="PROSITE" id="PS50893"/>
    </source>
</evidence>
<sequence>MSLQFDSVSLQLGGTDILRAISLSLAQGEQAALIGPSGAGKTSLLLLAATRYRPGHGSLNLLGDNPWHVSPRWLAGLRSRIGMIYQAAPLPARQRVVHAVAAGRLGQMSGWSALRQLVWPDDTAAILDSLQRVALADKLWQRCDQLSGGQRQRVGIARVLHQRPALILADEPVAALDPRLADDTIRLLCDEAAARQSTLLVSLHSVELALAYFPRIIGVRDGQIMFDLPREQVHPGVVSALYAGERLREPAEPPAPAASRQDLRC</sequence>
<dbReference type="GO" id="GO:0016887">
    <property type="term" value="F:ATP hydrolysis activity"/>
    <property type="evidence" value="ECO:0007669"/>
    <property type="project" value="InterPro"/>
</dbReference>
<reference evidence="8 9" key="1">
    <citation type="submission" date="2018-05" db="EMBL/GenBank/DDBJ databases">
        <title>Genomic Encyclopedia of Type Strains, Phase IV (KMG-IV): sequencing the most valuable type-strain genomes for metagenomic binning, comparative biology and taxonomic classification.</title>
        <authorList>
            <person name="Goeker M."/>
        </authorList>
    </citation>
    <scope>NUCLEOTIDE SEQUENCE [LARGE SCALE GENOMIC DNA]</scope>
    <source>
        <strain evidence="8 9">DSM 25134</strain>
    </source>
</reference>
<keyword evidence="5" id="KW-1278">Translocase</keyword>
<organism evidence="8 9">
    <name type="scientific">Aquitalea magnusonii</name>
    <dbReference type="NCBI Taxonomy" id="332411"/>
    <lineage>
        <taxon>Bacteria</taxon>
        <taxon>Pseudomonadati</taxon>
        <taxon>Pseudomonadota</taxon>
        <taxon>Betaproteobacteria</taxon>
        <taxon>Neisseriales</taxon>
        <taxon>Chromobacteriaceae</taxon>
        <taxon>Aquitalea</taxon>
    </lineage>
</organism>
<keyword evidence="9" id="KW-1185">Reference proteome</keyword>
<evidence type="ECO:0000256" key="1">
    <source>
        <dbReference type="ARBA" id="ARBA00022448"/>
    </source>
</evidence>
<protein>
    <submittedName>
        <fullName evidence="8">Phosphonate transport system ATP-binding protein</fullName>
    </submittedName>
</protein>
<dbReference type="Pfam" id="PF00005">
    <property type="entry name" value="ABC_tran"/>
    <property type="match status" value="1"/>
</dbReference>
<keyword evidence="6" id="KW-0472">Membrane</keyword>
<keyword evidence="1" id="KW-0813">Transport</keyword>
<proteinExistence type="predicted"/>
<dbReference type="Proteomes" id="UP000248395">
    <property type="component" value="Unassembled WGS sequence"/>
</dbReference>
<dbReference type="Gene3D" id="3.40.50.300">
    <property type="entry name" value="P-loop containing nucleotide triphosphate hydrolases"/>
    <property type="match status" value="1"/>
</dbReference>
<dbReference type="RefSeq" id="WP_110313543.1">
    <property type="nucleotide sequence ID" value="NZ_QJKC01000012.1"/>
</dbReference>
<evidence type="ECO:0000256" key="5">
    <source>
        <dbReference type="ARBA" id="ARBA00022967"/>
    </source>
</evidence>
<evidence type="ECO:0000313" key="9">
    <source>
        <dbReference type="Proteomes" id="UP000248395"/>
    </source>
</evidence>
<evidence type="ECO:0000256" key="4">
    <source>
        <dbReference type="ARBA" id="ARBA00022840"/>
    </source>
</evidence>
<evidence type="ECO:0000313" key="8">
    <source>
        <dbReference type="EMBL" id="PXX44687.1"/>
    </source>
</evidence>